<accession>A0A565A588</accession>
<dbReference type="EMBL" id="FLZR02000010">
    <property type="protein sequence ID" value="VUZ99695.1"/>
    <property type="molecule type" value="Genomic_DNA"/>
</dbReference>
<dbReference type="OrthoDB" id="384156at2759"/>
<sequence>MNNNIANHNKNHSVKLAHNYKAIRTNMFIVDFNYNNKTYATIAYLNDIVAENNIALKNIGCTLYKGYTRLSSYNEENRRIFCDYLNLWLDEQKNTHITVISYVTVEKWELIENLWNKLNDIFEPSHQCRRKVTEKNALEIKKRMDFMVYCVNRNYFKDLCETAISSETNVNKYSLYNVFEDCDLNNITKTFPKFNLHINEFVYDDKSRIQIKKCPSTPGLIDGPSGMDVDRADVDAGRLDMDVDRVAVNVDLADVNDNRADVDAGSVILYIDQAEFIQGAQHTTPVQFSFDNKPSKPVHYAGLSTLGVIFTSTVLYKYTSLGSFIRSLVSKKEKLRQTTNKHLAEQWLQRTLEYMDPNSENAHYNFPYQSMQN</sequence>
<dbReference type="VEuPathDB" id="PlasmoDB:PVX_015135"/>
<name>A0A565A588_PLAVI</name>
<dbReference type="VEuPathDB" id="PlasmoDB:PVPAM_000011900"/>
<protein>
    <submittedName>
        <fullName evidence="1">VIR protein</fullName>
    </submittedName>
</protein>
<dbReference type="VEuPathDB" id="PlasmoDB:PVP01_0004100"/>
<evidence type="ECO:0000313" key="1">
    <source>
        <dbReference type="EMBL" id="VUZ99695.1"/>
    </source>
</evidence>
<reference evidence="1" key="1">
    <citation type="submission" date="2016-07" db="EMBL/GenBank/DDBJ databases">
        <authorList>
            <consortium name="Pathogen Informatics"/>
        </authorList>
    </citation>
    <scope>NUCLEOTIDE SEQUENCE</scope>
</reference>
<dbReference type="VEuPathDB" id="PlasmoDB:PVW1_070045800"/>
<proteinExistence type="predicted"/>
<organism evidence="1">
    <name type="scientific">Plasmodium vivax</name>
    <name type="common">malaria parasite P. vivax</name>
    <dbReference type="NCBI Taxonomy" id="5855"/>
    <lineage>
        <taxon>Eukaryota</taxon>
        <taxon>Sar</taxon>
        <taxon>Alveolata</taxon>
        <taxon>Apicomplexa</taxon>
        <taxon>Aconoidasida</taxon>
        <taxon>Haemosporida</taxon>
        <taxon>Plasmodiidae</taxon>
        <taxon>Plasmodium</taxon>
        <taxon>Plasmodium (Plasmodium)</taxon>
    </lineage>
</organism>
<dbReference type="Proteomes" id="UP000220605">
    <property type="component" value="Unassembled WGS sequence"/>
</dbReference>
<dbReference type="AlphaFoldDB" id="A0A565A588"/>
<gene>
    <name evidence="1" type="ORF">PVP01_0004100</name>
</gene>